<name>A0A3G4ZUF4_9VIRU</name>
<protein>
    <submittedName>
        <fullName evidence="1">Uncharacterized protein</fullName>
    </submittedName>
</protein>
<dbReference type="EMBL" id="MK072082">
    <property type="protein sequence ID" value="AYV78527.1"/>
    <property type="molecule type" value="Genomic_DNA"/>
</dbReference>
<proteinExistence type="predicted"/>
<organism evidence="1">
    <name type="scientific">Edafosvirus sp</name>
    <dbReference type="NCBI Taxonomy" id="2487765"/>
    <lineage>
        <taxon>Viruses</taxon>
        <taxon>Varidnaviria</taxon>
        <taxon>Bamfordvirae</taxon>
        <taxon>Nucleocytoviricota</taxon>
        <taxon>Megaviricetes</taxon>
        <taxon>Imitervirales</taxon>
        <taxon>Mimiviridae</taxon>
        <taxon>Klosneuvirinae</taxon>
    </lineage>
</organism>
<evidence type="ECO:0000313" key="1">
    <source>
        <dbReference type="EMBL" id="AYV78527.1"/>
    </source>
</evidence>
<sequence length="31" mass="3923">MNKFKGPFHNCKYQFFIWKKKLKIIMKYPKS</sequence>
<gene>
    <name evidence="1" type="ORF">Edafosvirus17_3</name>
</gene>
<accession>A0A3G4ZUF4</accession>
<reference evidence="1" key="1">
    <citation type="submission" date="2018-10" db="EMBL/GenBank/DDBJ databases">
        <title>Hidden diversity of soil giant viruses.</title>
        <authorList>
            <person name="Schulz F."/>
            <person name="Alteio L."/>
            <person name="Goudeau D."/>
            <person name="Ryan E.M."/>
            <person name="Malmstrom R.R."/>
            <person name="Blanchard J."/>
            <person name="Woyke T."/>
        </authorList>
    </citation>
    <scope>NUCLEOTIDE SEQUENCE</scope>
    <source>
        <strain evidence="1">EDV1</strain>
    </source>
</reference>